<dbReference type="KEGG" id="tnu:BD01_1114"/>
<dbReference type="AlphaFoldDB" id="W8P1W6"/>
<evidence type="ECO:0000313" key="1">
    <source>
        <dbReference type="EMBL" id="AHL22731.1"/>
    </source>
</evidence>
<dbReference type="GeneID" id="24958220"/>
<protein>
    <submittedName>
        <fullName evidence="1">Uncharacterized protein</fullName>
    </submittedName>
</protein>
<dbReference type="RefSeq" id="WP_042690805.1">
    <property type="nucleotide sequence ID" value="NZ_CP007264.1"/>
</dbReference>
<evidence type="ECO:0000313" key="2">
    <source>
        <dbReference type="Proteomes" id="UP000019434"/>
    </source>
</evidence>
<sequence length="166" mass="18367">MNRLIAIIVALLVLSASLGYAYHEKSAKVDDARAGLMAVSNTALFCLSDLGALETMLENNASEELVRERVGRYAFCSLMLSEASSSLYEATGEEIYWNVHVAASNLADFFNHAKNSEDPRKPVAENLDVLLQIDREVSGMYREWTRGNVTKSMASQLLNLTEGLSW</sequence>
<reference evidence="1 2" key="1">
    <citation type="submission" date="2014-02" db="EMBL/GenBank/DDBJ databases">
        <title>Genome Sequence of an Hyperthermophilic Archaeon, Thermococcus nautili 30-1, producing viral vesicles.</title>
        <authorList>
            <person name="Oberto J."/>
            <person name="Gaudin M."/>
            <person name="Cossu M."/>
            <person name="Gorlas A."/>
            <person name="Slesarev A."/>
            <person name="Marguet E."/>
            <person name="Forterre P."/>
        </authorList>
    </citation>
    <scope>NUCLEOTIDE SEQUENCE [LARGE SCALE GENOMIC DNA]</scope>
    <source>
        <strain evidence="1 2">30-1</strain>
    </source>
</reference>
<dbReference type="Proteomes" id="UP000019434">
    <property type="component" value="Chromosome"/>
</dbReference>
<dbReference type="HOGENOM" id="CLU_1599102_0_0_2"/>
<organism evidence="1 2">
    <name type="scientific">Thermococcus nautili</name>
    <dbReference type="NCBI Taxonomy" id="195522"/>
    <lineage>
        <taxon>Archaea</taxon>
        <taxon>Methanobacteriati</taxon>
        <taxon>Methanobacteriota</taxon>
        <taxon>Thermococci</taxon>
        <taxon>Thermococcales</taxon>
        <taxon>Thermococcaceae</taxon>
        <taxon>Thermococcus</taxon>
    </lineage>
</organism>
<gene>
    <name evidence="1" type="ORF">BD01_1114</name>
</gene>
<accession>W8P1W6</accession>
<dbReference type="EMBL" id="CP007264">
    <property type="protein sequence ID" value="AHL22731.1"/>
    <property type="molecule type" value="Genomic_DNA"/>
</dbReference>
<dbReference type="eggNOG" id="arCOG07081">
    <property type="taxonomic scope" value="Archaea"/>
</dbReference>
<proteinExistence type="predicted"/>
<dbReference type="STRING" id="195522.BD01_1114"/>
<dbReference type="OrthoDB" id="103575at2157"/>
<name>W8P1W6_9EURY</name>
<keyword evidence="2" id="KW-1185">Reference proteome</keyword>